<dbReference type="OrthoDB" id="281463at2759"/>
<comment type="caution">
    <text evidence="2">The sequence shown here is derived from an EMBL/GenBank/DDBJ whole genome shotgun (WGS) entry which is preliminary data.</text>
</comment>
<dbReference type="AlphaFoldDB" id="A0A1X0P2J9"/>
<name>A0A1X0P2J9_9TRYP</name>
<protein>
    <submittedName>
        <fullName evidence="2">TATE DNA Transposon</fullName>
    </submittedName>
</protein>
<keyword evidence="3" id="KW-1185">Reference proteome</keyword>
<gene>
    <name evidence="2" type="ORF">TM35_000061710</name>
</gene>
<evidence type="ECO:0000313" key="3">
    <source>
        <dbReference type="Proteomes" id="UP000192257"/>
    </source>
</evidence>
<sequence length="367" mass="41094">MTEKTCPSTERIAEEKVLSIREMAQEGFTGGQLDAFLRNLQRACDRNDTQLLDRLMDKALEASLAKAEGNTTSDDKAKQTENNNTAGYLAQQQEHALSPWKRMQTMAKNFWRKLTDSYCKNESSEAAKKCFIELAEIGRLTPTEVMIGQYLFFAEDPAYALECLKTLLFNCEEEYRVQFHNWGLVESFDPVKQEMYGARVEKLQYPLFPDIPEFRKLNAELLRPTKGTLHGGSSDATPEAEKLYDLKREGVLSGGGYTEAIYDAHGQQIAAMDMSNTEQHLALLATMVKDLQRKQRHHTSTPTPAIHTNGGGRRGRGGAGAGVNKGRGVTFATSRPYQYRGGGESADCEFDEPNPKNVHPPSERKQQ</sequence>
<evidence type="ECO:0000313" key="2">
    <source>
        <dbReference type="EMBL" id="ORC91166.1"/>
    </source>
</evidence>
<dbReference type="RefSeq" id="XP_028885232.1">
    <property type="nucleotide sequence ID" value="XM_029023208.1"/>
</dbReference>
<dbReference type="Proteomes" id="UP000192257">
    <property type="component" value="Unassembled WGS sequence"/>
</dbReference>
<accession>A0A1X0P2J9</accession>
<organism evidence="2 3">
    <name type="scientific">Trypanosoma theileri</name>
    <dbReference type="NCBI Taxonomy" id="67003"/>
    <lineage>
        <taxon>Eukaryota</taxon>
        <taxon>Discoba</taxon>
        <taxon>Euglenozoa</taxon>
        <taxon>Kinetoplastea</taxon>
        <taxon>Metakinetoplastina</taxon>
        <taxon>Trypanosomatida</taxon>
        <taxon>Trypanosomatidae</taxon>
        <taxon>Trypanosoma</taxon>
    </lineage>
</organism>
<evidence type="ECO:0000256" key="1">
    <source>
        <dbReference type="SAM" id="MobiDB-lite"/>
    </source>
</evidence>
<proteinExistence type="predicted"/>
<feature type="region of interest" description="Disordered" evidence="1">
    <location>
        <begin position="294"/>
        <end position="367"/>
    </location>
</feature>
<dbReference type="VEuPathDB" id="TriTrypDB:TM35_000061710"/>
<dbReference type="GeneID" id="39982988"/>
<reference evidence="2 3" key="1">
    <citation type="submission" date="2017-03" db="EMBL/GenBank/DDBJ databases">
        <title>An alternative strategy for trypanosome survival in the mammalian bloodstream revealed through genome and transcriptome analysis of the ubiquitous bovine parasite Trypanosoma (Megatrypanum) theileri.</title>
        <authorList>
            <person name="Kelly S."/>
            <person name="Ivens A."/>
            <person name="Mott A."/>
            <person name="O'Neill E."/>
            <person name="Emms D."/>
            <person name="Macleod O."/>
            <person name="Voorheis P."/>
            <person name="Matthews J."/>
            <person name="Matthews K."/>
            <person name="Carrington M."/>
        </authorList>
    </citation>
    <scope>NUCLEOTIDE SEQUENCE [LARGE SCALE GENOMIC DNA]</scope>
    <source>
        <strain evidence="2">Edinburgh</strain>
    </source>
</reference>
<feature type="compositionally biased region" description="Gly residues" evidence="1">
    <location>
        <begin position="309"/>
        <end position="325"/>
    </location>
</feature>
<dbReference type="EMBL" id="NBCO01000006">
    <property type="protein sequence ID" value="ORC91166.1"/>
    <property type="molecule type" value="Genomic_DNA"/>
</dbReference>